<evidence type="ECO:0000259" key="17">
    <source>
        <dbReference type="Pfam" id="PF16916"/>
    </source>
</evidence>
<feature type="transmembrane region" description="Helical" evidence="15">
    <location>
        <begin position="38"/>
        <end position="60"/>
    </location>
</feature>
<dbReference type="InterPro" id="IPR027469">
    <property type="entry name" value="Cation_efflux_TMD_sf"/>
</dbReference>
<keyword evidence="7" id="KW-0864">Zinc transport</keyword>
<sequence>MEKQYAVLVRRAAMFAIVVACFLILLKAFVWWKTGSITMLAAMTDSVLDLFASLVSMFVLKFALQPADENHAFGHSKAESLAAIAQSAFISGSAIFILLQGFHKLTNPQLIEDSQLGILVSIVSIIVTAALVIYQKKVVKLTQSPAIEADSLHYQTDLLMNVAILIAMVLNLFGLIYADAIFAILIALYIAFNALKMLWEAVNILLDIALPPEEIEQIVMIATKHPNIIGIHDILTRRSGAVRFIQMHLELADHLTLLEAHDIADSLEQKILVAFPMSEVIIHQEPTSVVQQEREKA</sequence>
<accession>A0A369ZCF0</accession>
<evidence type="ECO:0000256" key="15">
    <source>
        <dbReference type="SAM" id="Phobius"/>
    </source>
</evidence>
<dbReference type="GO" id="GO:0015086">
    <property type="term" value="F:cadmium ion transmembrane transporter activity"/>
    <property type="evidence" value="ECO:0007669"/>
    <property type="project" value="TreeGrafter"/>
</dbReference>
<dbReference type="InterPro" id="IPR050291">
    <property type="entry name" value="CDF_Transporter"/>
</dbReference>
<evidence type="ECO:0000256" key="1">
    <source>
        <dbReference type="ARBA" id="ARBA00004651"/>
    </source>
</evidence>
<keyword evidence="8 15" id="KW-1133">Transmembrane helix</keyword>
<evidence type="ECO:0000256" key="8">
    <source>
        <dbReference type="ARBA" id="ARBA00022989"/>
    </source>
</evidence>
<dbReference type="InterPro" id="IPR058533">
    <property type="entry name" value="Cation_efflux_TM"/>
</dbReference>
<dbReference type="PANTHER" id="PTHR43840">
    <property type="entry name" value="MITOCHONDRIAL METAL TRANSPORTER 1-RELATED"/>
    <property type="match status" value="1"/>
</dbReference>
<evidence type="ECO:0000259" key="16">
    <source>
        <dbReference type="Pfam" id="PF01545"/>
    </source>
</evidence>
<keyword evidence="3" id="KW-0813">Transport</keyword>
<comment type="catalytic activity">
    <reaction evidence="12">
        <text>Cd(2+)(in) + H(+)(out) = Cd(2+)(out) + H(+)(in)</text>
        <dbReference type="Rhea" id="RHEA:28739"/>
        <dbReference type="ChEBI" id="CHEBI:15378"/>
        <dbReference type="ChEBI" id="CHEBI:48775"/>
    </reaction>
</comment>
<dbReference type="AlphaFoldDB" id="A0A369ZCF0"/>
<evidence type="ECO:0000256" key="4">
    <source>
        <dbReference type="ARBA" id="ARBA00022475"/>
    </source>
</evidence>
<feature type="transmembrane region" description="Helical" evidence="15">
    <location>
        <begin position="114"/>
        <end position="134"/>
    </location>
</feature>
<evidence type="ECO:0000256" key="11">
    <source>
        <dbReference type="ARBA" id="ARBA00047695"/>
    </source>
</evidence>
<dbReference type="InterPro" id="IPR002524">
    <property type="entry name" value="Cation_efflux"/>
</dbReference>
<keyword evidence="5" id="KW-0408">Iron</keyword>
<dbReference type="Gene3D" id="3.30.70.1350">
    <property type="entry name" value="Cation efflux protein, cytoplasmic domain"/>
    <property type="match status" value="1"/>
</dbReference>
<dbReference type="SUPFAM" id="SSF161111">
    <property type="entry name" value="Cation efflux protein transmembrane domain-like"/>
    <property type="match status" value="1"/>
</dbReference>
<dbReference type="GO" id="GO:0015093">
    <property type="term" value="F:ferrous iron transmembrane transporter activity"/>
    <property type="evidence" value="ECO:0007669"/>
    <property type="project" value="TreeGrafter"/>
</dbReference>
<proteinExistence type="inferred from homology"/>
<feature type="transmembrane region" description="Helical" evidence="15">
    <location>
        <begin position="81"/>
        <end position="102"/>
    </location>
</feature>
<dbReference type="InterPro" id="IPR036837">
    <property type="entry name" value="Cation_efflux_CTD_sf"/>
</dbReference>
<dbReference type="FunFam" id="1.20.1510.10:FF:000001">
    <property type="entry name" value="Ferrous-iron efflux pump FieF"/>
    <property type="match status" value="1"/>
</dbReference>
<dbReference type="EMBL" id="QEQD01000006">
    <property type="protein sequence ID" value="RDF03927.1"/>
    <property type="molecule type" value="Genomic_DNA"/>
</dbReference>
<evidence type="ECO:0000256" key="14">
    <source>
        <dbReference type="ARBA" id="ARBA00072262"/>
    </source>
</evidence>
<dbReference type="Pfam" id="PF01545">
    <property type="entry name" value="Cation_efflux"/>
    <property type="match status" value="1"/>
</dbReference>
<dbReference type="FunFam" id="3.30.70.1350:FF:000002">
    <property type="entry name" value="Ferrous-iron efflux pump FieF"/>
    <property type="match status" value="1"/>
</dbReference>
<evidence type="ECO:0000313" key="19">
    <source>
        <dbReference type="Proteomes" id="UP000253999"/>
    </source>
</evidence>
<dbReference type="PANTHER" id="PTHR43840:SF41">
    <property type="entry name" value="CATION-EFFLUX PUMP FIEF"/>
    <property type="match status" value="1"/>
</dbReference>
<protein>
    <recommendedName>
        <fullName evidence="14">Cation-efflux pump FieF</fullName>
    </recommendedName>
</protein>
<comment type="caution">
    <text evidence="18">The sequence shown here is derived from an EMBL/GenBank/DDBJ whole genome shotgun (WGS) entry which is preliminary data.</text>
</comment>
<evidence type="ECO:0000256" key="13">
    <source>
        <dbReference type="ARBA" id="ARBA00062926"/>
    </source>
</evidence>
<evidence type="ECO:0000256" key="3">
    <source>
        <dbReference type="ARBA" id="ARBA00022448"/>
    </source>
</evidence>
<keyword evidence="7" id="KW-0406">Ion transport</keyword>
<evidence type="ECO:0000256" key="5">
    <source>
        <dbReference type="ARBA" id="ARBA00022496"/>
    </source>
</evidence>
<comment type="catalytic activity">
    <reaction evidence="11">
        <text>Zn(2+)(in) + H(+)(out) = Zn(2+)(out) + H(+)(in)</text>
        <dbReference type="Rhea" id="RHEA:28839"/>
        <dbReference type="ChEBI" id="CHEBI:15378"/>
        <dbReference type="ChEBI" id="CHEBI:29105"/>
    </reaction>
</comment>
<evidence type="ECO:0000256" key="12">
    <source>
        <dbReference type="ARBA" id="ARBA00050984"/>
    </source>
</evidence>
<keyword evidence="4" id="KW-1003">Cell membrane</keyword>
<feature type="transmembrane region" description="Helical" evidence="15">
    <location>
        <begin position="12"/>
        <end position="32"/>
    </location>
</feature>
<dbReference type="InterPro" id="IPR027470">
    <property type="entry name" value="Cation_efflux_CTD"/>
</dbReference>
<dbReference type="GO" id="GO:0015341">
    <property type="term" value="F:zinc efflux antiporter activity"/>
    <property type="evidence" value="ECO:0007669"/>
    <property type="project" value="TreeGrafter"/>
</dbReference>
<reference evidence="18 19" key="1">
    <citation type="submission" date="2018-05" db="EMBL/GenBank/DDBJ databases">
        <title>Draft Genome Sequences for a Diverse set of 7 Haemophilus Species.</title>
        <authorList>
            <person name="Nichols M."/>
            <person name="Topaz N."/>
            <person name="Wang X."/>
            <person name="Wang X."/>
            <person name="Boxrud D."/>
        </authorList>
    </citation>
    <scope>NUCLEOTIDE SEQUENCE [LARGE SCALE GENOMIC DNA]</scope>
    <source>
        <strain evidence="18 19">C2010039593</strain>
    </source>
</reference>
<evidence type="ECO:0000256" key="10">
    <source>
        <dbReference type="ARBA" id="ARBA00035584"/>
    </source>
</evidence>
<dbReference type="Pfam" id="PF16916">
    <property type="entry name" value="ZT_dimer"/>
    <property type="match status" value="1"/>
</dbReference>
<comment type="subunit">
    <text evidence="13">Homodimer. The subunits are held together in a parallel orientation through zinc binding at the interface of the cytoplasmic domains.</text>
</comment>
<evidence type="ECO:0000313" key="18">
    <source>
        <dbReference type="EMBL" id="RDF03927.1"/>
    </source>
</evidence>
<comment type="subcellular location">
    <subcellularLocation>
        <location evidence="1">Cell membrane</location>
        <topology evidence="1">Multi-pass membrane protein</topology>
    </subcellularLocation>
</comment>
<comment type="catalytic activity">
    <reaction evidence="10">
        <text>Fe(2+)(in) + H(+)(out) = Fe(2+)(out) + H(+)(in)</text>
        <dbReference type="Rhea" id="RHEA:29439"/>
        <dbReference type="ChEBI" id="CHEBI:15378"/>
        <dbReference type="ChEBI" id="CHEBI:29033"/>
    </reaction>
</comment>
<evidence type="ECO:0000256" key="2">
    <source>
        <dbReference type="ARBA" id="ARBA00010212"/>
    </source>
</evidence>
<keyword evidence="5" id="KW-0410">Iron transport</keyword>
<dbReference type="RefSeq" id="WP_111313160.1">
    <property type="nucleotide sequence ID" value="NZ_JAUPSI010000159.1"/>
</dbReference>
<feature type="domain" description="Cation efflux protein cytoplasmic" evidence="17">
    <location>
        <begin position="210"/>
        <end position="286"/>
    </location>
</feature>
<dbReference type="Proteomes" id="UP000253999">
    <property type="component" value="Unassembled WGS sequence"/>
</dbReference>
<comment type="similarity">
    <text evidence="2">Belongs to the cation diffusion facilitator (CDF) transporter (TC 2.A.4) family. FieF subfamily.</text>
</comment>
<gene>
    <name evidence="18" type="ORF">DPV98_06785</name>
</gene>
<dbReference type="GO" id="GO:0006882">
    <property type="term" value="P:intracellular zinc ion homeostasis"/>
    <property type="evidence" value="ECO:0007669"/>
    <property type="project" value="TreeGrafter"/>
</dbReference>
<evidence type="ECO:0000256" key="9">
    <source>
        <dbReference type="ARBA" id="ARBA00023136"/>
    </source>
</evidence>
<keyword evidence="7" id="KW-0862">Zinc</keyword>
<dbReference type="GO" id="GO:0005886">
    <property type="term" value="C:plasma membrane"/>
    <property type="evidence" value="ECO:0007669"/>
    <property type="project" value="UniProtKB-SubCell"/>
</dbReference>
<keyword evidence="9 15" id="KW-0472">Membrane</keyword>
<dbReference type="STRING" id="735.B0185_01845"/>
<name>A0A369ZCF0_HAEPH</name>
<feature type="domain" description="Cation efflux protein transmembrane" evidence="16">
    <location>
        <begin position="15"/>
        <end position="206"/>
    </location>
</feature>
<organism evidence="18 19">
    <name type="scientific">Haemophilus parahaemolyticus</name>
    <dbReference type="NCBI Taxonomy" id="735"/>
    <lineage>
        <taxon>Bacteria</taxon>
        <taxon>Pseudomonadati</taxon>
        <taxon>Pseudomonadota</taxon>
        <taxon>Gammaproteobacteria</taxon>
        <taxon>Pasteurellales</taxon>
        <taxon>Pasteurellaceae</taxon>
        <taxon>Haemophilus</taxon>
    </lineage>
</organism>
<dbReference type="SUPFAM" id="SSF160240">
    <property type="entry name" value="Cation efflux protein cytoplasmic domain-like"/>
    <property type="match status" value="1"/>
</dbReference>
<dbReference type="Gene3D" id="1.20.1510.10">
    <property type="entry name" value="Cation efflux protein transmembrane domain"/>
    <property type="match status" value="1"/>
</dbReference>
<evidence type="ECO:0000256" key="7">
    <source>
        <dbReference type="ARBA" id="ARBA00022906"/>
    </source>
</evidence>
<dbReference type="NCBIfam" id="TIGR01297">
    <property type="entry name" value="CDF"/>
    <property type="match status" value="1"/>
</dbReference>
<keyword evidence="6 15" id="KW-0812">Transmembrane</keyword>
<evidence type="ECO:0000256" key="6">
    <source>
        <dbReference type="ARBA" id="ARBA00022692"/>
    </source>
</evidence>
<feature type="transmembrane region" description="Helical" evidence="15">
    <location>
        <begin position="162"/>
        <end position="192"/>
    </location>
</feature>